<comment type="caution">
    <text evidence="1">The sequence shown here is derived from an EMBL/GenBank/DDBJ whole genome shotgun (WGS) entry which is preliminary data.</text>
</comment>
<accession>X0W8K2</accession>
<reference evidence="1" key="1">
    <citation type="journal article" date="2014" name="Front. Microbiol.">
        <title>High frequency of phylogenetically diverse reductive dehalogenase-homologous genes in deep subseafloor sedimentary metagenomes.</title>
        <authorList>
            <person name="Kawai M."/>
            <person name="Futagami T."/>
            <person name="Toyoda A."/>
            <person name="Takaki Y."/>
            <person name="Nishi S."/>
            <person name="Hori S."/>
            <person name="Arai W."/>
            <person name="Tsubouchi T."/>
            <person name="Morono Y."/>
            <person name="Uchiyama I."/>
            <person name="Ito T."/>
            <person name="Fujiyama A."/>
            <person name="Inagaki F."/>
            <person name="Takami H."/>
        </authorList>
    </citation>
    <scope>NUCLEOTIDE SEQUENCE</scope>
    <source>
        <strain evidence="1">Expedition CK06-06</strain>
    </source>
</reference>
<gene>
    <name evidence="1" type="ORF">S01H1_50165</name>
</gene>
<evidence type="ECO:0008006" key="2">
    <source>
        <dbReference type="Google" id="ProtNLM"/>
    </source>
</evidence>
<dbReference type="AlphaFoldDB" id="X0W8K2"/>
<name>X0W8K2_9ZZZZ</name>
<evidence type="ECO:0000313" key="1">
    <source>
        <dbReference type="EMBL" id="GAG27294.1"/>
    </source>
</evidence>
<proteinExistence type="predicted"/>
<sequence>INGKNYRACRTKTDENGCFRLVGCPITHDLQVKAELSHNTWPPHEKQRYKSFRYHPDVIVGIDYEAGKTEYEVELVAERPEIIIDVELKNTAGEPLPYFPVEVRGVPGSISSQWRADKKLNQRTDERGYCRFTEVPNVESLRLVMWGGDSVWNETLSKEQVEKIKTKYKKYKWTEVPVELISGRKEYKVEVILLTRDEYDRLK</sequence>
<organism evidence="1">
    <name type="scientific">marine sediment metagenome</name>
    <dbReference type="NCBI Taxonomy" id="412755"/>
    <lineage>
        <taxon>unclassified sequences</taxon>
        <taxon>metagenomes</taxon>
        <taxon>ecological metagenomes</taxon>
    </lineage>
</organism>
<protein>
    <recommendedName>
        <fullName evidence="2">Carboxypeptidase regulatory-like domain-containing protein</fullName>
    </recommendedName>
</protein>
<dbReference type="EMBL" id="BARS01032311">
    <property type="protein sequence ID" value="GAG27294.1"/>
    <property type="molecule type" value="Genomic_DNA"/>
</dbReference>
<feature type="non-terminal residue" evidence="1">
    <location>
        <position position="1"/>
    </location>
</feature>